<keyword evidence="3" id="KW-1185">Reference proteome</keyword>
<feature type="domain" description="Glycosyl transferase CAP10" evidence="1">
    <location>
        <begin position="183"/>
        <end position="470"/>
    </location>
</feature>
<gene>
    <name evidence="2" type="ORF">SBRCBS47491_006408</name>
</gene>
<reference evidence="2 3" key="1">
    <citation type="submission" date="2024-01" db="EMBL/GenBank/DDBJ databases">
        <authorList>
            <person name="Allen C."/>
            <person name="Tagirdzhanova G."/>
        </authorList>
    </citation>
    <scope>NUCLEOTIDE SEQUENCE [LARGE SCALE GENOMIC DNA]</scope>
</reference>
<dbReference type="InterPro" id="IPR051091">
    <property type="entry name" value="O-Glucosyltr/Glycosyltrsf_90"/>
</dbReference>
<sequence>MTAATNEYRRRYSTDPPPGFDQWFSFAQEQESIIIDNYDMIHNSLAPLRALSGQDIRKQMQYVYSHPDGDVWRCTFVAKTNKTECTHPSRSFDRHIHNLFDLLLGGGDFGTGQQNLTIPPLNVDVTFLVNHLDEPRVLLPPHGADTSINIADLSHQPVWDILTRTCTTKPTTSENTTSVNTYGLPFVTDIHGTNDLCQNPEYRDMHGMLESPVSFPLIQGLVPVLSCGVLSTMGDVPYPSAAYRESGFLYDETHDVPWEQKSKTVYWAGSTTGGYAVDGWNDAWRTFQRQRLVDVASGHQPHTLLSDRHGQVHTEKHHPNGRLWDIAFTRVFQCDHRACRAQISRFRPRPWAPADAALGAQLVVGVDGNGISGRYTKLLASSSAPLKQTLLREWHDERLVPWVHYFPLSQSLDEMPELATFLLTTETGQWAARTVAEEGRVWSQQALRPADMAVYMYRLLLELAQLQDPKRPAGAASAPVL</sequence>
<dbReference type="PANTHER" id="PTHR12203">
    <property type="entry name" value="KDEL LYS-ASP-GLU-LEU CONTAINING - RELATED"/>
    <property type="match status" value="1"/>
</dbReference>
<evidence type="ECO:0000313" key="2">
    <source>
        <dbReference type="EMBL" id="CAK7226963.1"/>
    </source>
</evidence>
<dbReference type="PANTHER" id="PTHR12203:SF61">
    <property type="entry name" value="CAPSULE PROTEIN"/>
    <property type="match status" value="1"/>
</dbReference>
<dbReference type="Proteomes" id="UP001642406">
    <property type="component" value="Unassembled WGS sequence"/>
</dbReference>
<name>A0ABP0C4N6_9PEZI</name>
<comment type="caution">
    <text evidence="2">The sequence shown here is derived from an EMBL/GenBank/DDBJ whole genome shotgun (WGS) entry which is preliminary data.</text>
</comment>
<evidence type="ECO:0000259" key="1">
    <source>
        <dbReference type="SMART" id="SM00672"/>
    </source>
</evidence>
<dbReference type="EMBL" id="CAWUHC010000062">
    <property type="protein sequence ID" value="CAK7226963.1"/>
    <property type="molecule type" value="Genomic_DNA"/>
</dbReference>
<organism evidence="2 3">
    <name type="scientific">Sporothrix bragantina</name>
    <dbReference type="NCBI Taxonomy" id="671064"/>
    <lineage>
        <taxon>Eukaryota</taxon>
        <taxon>Fungi</taxon>
        <taxon>Dikarya</taxon>
        <taxon>Ascomycota</taxon>
        <taxon>Pezizomycotina</taxon>
        <taxon>Sordariomycetes</taxon>
        <taxon>Sordariomycetidae</taxon>
        <taxon>Ophiostomatales</taxon>
        <taxon>Ophiostomataceae</taxon>
        <taxon>Sporothrix</taxon>
    </lineage>
</organism>
<dbReference type="Pfam" id="PF05686">
    <property type="entry name" value="Glyco_transf_90"/>
    <property type="match status" value="1"/>
</dbReference>
<protein>
    <recommendedName>
        <fullName evidence="1">Glycosyl transferase CAP10 domain-containing protein</fullName>
    </recommendedName>
</protein>
<dbReference type="SMART" id="SM00672">
    <property type="entry name" value="CAP10"/>
    <property type="match status" value="1"/>
</dbReference>
<evidence type="ECO:0000313" key="3">
    <source>
        <dbReference type="Proteomes" id="UP001642406"/>
    </source>
</evidence>
<proteinExistence type="predicted"/>
<dbReference type="InterPro" id="IPR006598">
    <property type="entry name" value="CAP10"/>
</dbReference>
<accession>A0ABP0C4N6</accession>